<gene>
    <name evidence="1" type="ORF">SAMN02910429_01078</name>
</gene>
<reference evidence="2" key="1">
    <citation type="submission" date="2016-10" db="EMBL/GenBank/DDBJ databases">
        <authorList>
            <person name="Varghese N."/>
            <person name="Submissions S."/>
        </authorList>
    </citation>
    <scope>NUCLEOTIDE SEQUENCE [LARGE SCALE GENOMIC DNA]</scope>
    <source>
        <strain evidence="2">S1b</strain>
    </source>
</reference>
<name>A0A1H9S0C4_9FIRM</name>
<evidence type="ECO:0000313" key="1">
    <source>
        <dbReference type="EMBL" id="SER78496.1"/>
    </source>
</evidence>
<accession>A0A1H9S0C4</accession>
<dbReference type="EMBL" id="FOGW01000010">
    <property type="protein sequence ID" value="SER78496.1"/>
    <property type="molecule type" value="Genomic_DNA"/>
</dbReference>
<proteinExistence type="predicted"/>
<organism evidence="1 2">
    <name type="scientific">Lachnobacterium bovis</name>
    <dbReference type="NCBI Taxonomy" id="140626"/>
    <lineage>
        <taxon>Bacteria</taxon>
        <taxon>Bacillati</taxon>
        <taxon>Bacillota</taxon>
        <taxon>Clostridia</taxon>
        <taxon>Lachnospirales</taxon>
        <taxon>Lachnospiraceae</taxon>
        <taxon>Lachnobacterium</taxon>
    </lineage>
</organism>
<evidence type="ECO:0000313" key="2">
    <source>
        <dbReference type="Proteomes" id="UP000182471"/>
    </source>
</evidence>
<dbReference type="RefSeq" id="WP_074730530.1">
    <property type="nucleotide sequence ID" value="NZ_FOGW01000010.1"/>
</dbReference>
<sequence length="69" mass="7977">MPEDAFLKEPIFDGKTFWECEKEMEWVDYFGISEDMSVFKITKVEDSAIKSALKNVEMIATSVSKEMCL</sequence>
<dbReference type="AlphaFoldDB" id="A0A1H9S0C4"/>
<protein>
    <submittedName>
        <fullName evidence="1">Uncharacterized protein</fullName>
    </submittedName>
</protein>
<keyword evidence="2" id="KW-1185">Reference proteome</keyword>
<dbReference type="Proteomes" id="UP000182471">
    <property type="component" value="Unassembled WGS sequence"/>
</dbReference>